<dbReference type="FunCoup" id="A0A066VVI5">
    <property type="interactions" value="360"/>
</dbReference>
<keyword evidence="4" id="KW-0539">Nucleus</keyword>
<feature type="repeat" description="WD" evidence="5">
    <location>
        <begin position="156"/>
        <end position="189"/>
    </location>
</feature>
<dbReference type="Gene3D" id="2.130.10.10">
    <property type="entry name" value="YVTN repeat-like/Quinoprotein amine dehydrogenase"/>
    <property type="match status" value="2"/>
</dbReference>
<protein>
    <submittedName>
        <fullName evidence="10">Uncharacterized protein</fullName>
    </submittedName>
</protein>
<dbReference type="RefSeq" id="XP_013243274.1">
    <property type="nucleotide sequence ID" value="XM_013387820.1"/>
</dbReference>
<dbReference type="PANTHER" id="PTHR19932:SF10">
    <property type="entry name" value="WD REPEAT AND HMG-BOX DNA-BINDING PROTEIN 1"/>
    <property type="match status" value="1"/>
</dbReference>
<feature type="region of interest" description="Disordered" evidence="6">
    <location>
        <begin position="1096"/>
        <end position="1116"/>
    </location>
</feature>
<dbReference type="Pfam" id="PF12341">
    <property type="entry name" value="Mcl1_mid"/>
    <property type="match status" value="1"/>
</dbReference>
<organism evidence="10 11">
    <name type="scientific">Tilletiaria anomala (strain ATCC 24038 / CBS 436.72 / UBC 951)</name>
    <dbReference type="NCBI Taxonomy" id="1037660"/>
    <lineage>
        <taxon>Eukaryota</taxon>
        <taxon>Fungi</taxon>
        <taxon>Dikarya</taxon>
        <taxon>Basidiomycota</taxon>
        <taxon>Ustilaginomycotina</taxon>
        <taxon>Exobasidiomycetes</taxon>
        <taxon>Georgefischeriales</taxon>
        <taxon>Tilletiariaceae</taxon>
        <taxon>Tilletiaria</taxon>
    </lineage>
</organism>
<feature type="domain" description="WDHD1 first WD40" evidence="9">
    <location>
        <begin position="16"/>
        <end position="336"/>
    </location>
</feature>
<feature type="region of interest" description="Disordered" evidence="6">
    <location>
        <begin position="983"/>
        <end position="1015"/>
    </location>
</feature>
<dbReference type="SUPFAM" id="SSF50978">
    <property type="entry name" value="WD40 repeat-like"/>
    <property type="match status" value="1"/>
</dbReference>
<accession>A0A066VVI5</accession>
<dbReference type="Proteomes" id="UP000027361">
    <property type="component" value="Unassembled WGS sequence"/>
</dbReference>
<dbReference type="PANTHER" id="PTHR19932">
    <property type="entry name" value="WD REPEAT AND HMG-BOX DNA BINDING PROTEIN"/>
    <property type="match status" value="1"/>
</dbReference>
<dbReference type="InParanoid" id="A0A066VVI5"/>
<keyword evidence="3" id="KW-0677">Repeat</keyword>
<evidence type="ECO:0000256" key="1">
    <source>
        <dbReference type="ARBA" id="ARBA00004123"/>
    </source>
</evidence>
<dbReference type="OMA" id="HASWARI"/>
<comment type="subcellular location">
    <subcellularLocation>
        <location evidence="1">Nucleus</location>
    </subcellularLocation>
</comment>
<dbReference type="PROSITE" id="PS50294">
    <property type="entry name" value="WD_REPEATS_REGION"/>
    <property type="match status" value="1"/>
</dbReference>
<dbReference type="AlphaFoldDB" id="A0A066VVI5"/>
<dbReference type="GO" id="GO:0043596">
    <property type="term" value="C:nuclear replication fork"/>
    <property type="evidence" value="ECO:0007669"/>
    <property type="project" value="TreeGrafter"/>
</dbReference>
<evidence type="ECO:0000256" key="2">
    <source>
        <dbReference type="ARBA" id="ARBA00022574"/>
    </source>
</evidence>
<dbReference type="STRING" id="1037660.A0A066VVI5"/>
<reference evidence="10 11" key="1">
    <citation type="submission" date="2014-05" db="EMBL/GenBank/DDBJ databases">
        <title>Draft genome sequence of a rare smut relative, Tilletiaria anomala UBC 951.</title>
        <authorList>
            <consortium name="DOE Joint Genome Institute"/>
            <person name="Toome M."/>
            <person name="Kuo A."/>
            <person name="Henrissat B."/>
            <person name="Lipzen A."/>
            <person name="Tritt A."/>
            <person name="Yoshinaga Y."/>
            <person name="Zane M."/>
            <person name="Barry K."/>
            <person name="Grigoriev I.V."/>
            <person name="Spatafora J.W."/>
            <person name="Aimea M.C."/>
        </authorList>
    </citation>
    <scope>NUCLEOTIDE SEQUENCE [LARGE SCALE GENOMIC DNA]</scope>
    <source>
        <strain evidence="10 11">UBC 951</strain>
    </source>
</reference>
<dbReference type="HOGENOM" id="CLU_004219_1_0_1"/>
<feature type="compositionally biased region" description="Basic and acidic residues" evidence="6">
    <location>
        <begin position="1213"/>
        <end position="1222"/>
    </location>
</feature>
<dbReference type="EMBL" id="JMSN01000040">
    <property type="protein sequence ID" value="KDN45737.1"/>
    <property type="molecule type" value="Genomic_DNA"/>
</dbReference>
<dbReference type="InterPro" id="IPR048591">
    <property type="entry name" value="WDHD1/CFT4_hel"/>
</dbReference>
<evidence type="ECO:0000313" key="10">
    <source>
        <dbReference type="EMBL" id="KDN45737.1"/>
    </source>
</evidence>
<sequence>MQFSDKQNGVDLQVVHGPGATYVKHPTRGCPIDIVLTGGDDYLVRALPSLGNDDSFTPVTMEEATMQISWIDVDSYFIITSSEDGCVRVYTINIEPSTGESVWVMDSLLTRSTLPVRCAAIERNYPTGKAPRIAVASDELIVKVINLEDPLNVDLLTGHMRSVRHCAWSPTAPILLTSGCDGIVRVWDMGTNGEACEPICTQIIKDLLVTTRATDTERATQTLWHPTGKFFLIPGKTNEIIIMGPSATNPGQWERKQTFNGHSPTIDPPVGAVTAMDFSPNGRYLATATAGNGQVTVWDTATRAPIKRRLSEANVTSISWNMRRNALCWTDLGGSLYRWEDVISPGSASPCDLLPGQEANIRMHPSVEEEEALAPQVHRESKRLVDMNAAGADLGHDDAVSDDNDDDDMVSLVDFVVDDAGGDYARDLERERLQRHAGRLKSGKSMSGLMVQGTPSQPAFQVTSTPMRSQRRFLAFNTLGTLIAVDQDNHQSILFESYDTAARRNYRIQDQHKFSMASLASHGALFACEENERDRLASTVFFKPFDNLWGAYSTEWSFDLPKGESAVCVAMSGPCGKPEEEENASDAASTAALVATSAGYVRIFSASGLQRFIWHLGASVVTMVAGSHTAMIVTRGPGAALGGYQNLNYTLLDMQTLATVNHGSLPLPKDTTLQWAGFNEYDTPAIFDSRGVLSVLDGSRSGPNAKWVPSLDVRSMPEAPSTAELKYWPVSVVSNKLLVIMLKGAMTMPDAAAARPLVQELDLALPVLDNTSPTSRHEEAWLRQALLASMVRSRPPALLDAELNPDAIEQNADKALLQLIQLSCKSDKHKKAIDAARELHTTRTLDAALKIAQYFGLASLADRMEGLREFVETRKERVEEAGHAYSSGIVIAAPRILVPESQESRAAAKQALTEDFAPRAPKVTRRGFGGGFTAASSSLASAAAAAAATSSFRSSPAFSVATTGSSTKLTLKTEIEMEERALAEAEAQEAVRTLQADRSANENQEAESMEGEHQVGRLGKRKIGEDFVLPAKKSNNPFLTNKPANPFAKTASGSHRERSMHKSNSFFDRVDAVEGTGMTIAERARKQSTLFGFASSKVQKKKPDANKQQSTSPAATPAFADTQLMDDVEGTMKSNKKAAGIWEDAEDQVWEKEIAEEESLRLTLQAARRMEHESVALEETQLTGAADETQNEQMQEEGDKVNAAGLTPMRPTGGERDVHGEHADEDETNTARFKLEAFRAPAISPAA</sequence>
<dbReference type="InterPro" id="IPR022100">
    <property type="entry name" value="WDHD1/CFT4_beta-prop_2nd"/>
</dbReference>
<keyword evidence="2 5" id="KW-0853">WD repeat</keyword>
<evidence type="ECO:0000256" key="4">
    <source>
        <dbReference type="ARBA" id="ARBA00023242"/>
    </source>
</evidence>
<evidence type="ECO:0000259" key="7">
    <source>
        <dbReference type="Pfam" id="PF12341"/>
    </source>
</evidence>
<keyword evidence="11" id="KW-1185">Reference proteome</keyword>
<evidence type="ECO:0000259" key="8">
    <source>
        <dbReference type="Pfam" id="PF20946"/>
    </source>
</evidence>
<dbReference type="GO" id="GO:0006281">
    <property type="term" value="P:DNA repair"/>
    <property type="evidence" value="ECO:0007669"/>
    <property type="project" value="TreeGrafter"/>
</dbReference>
<evidence type="ECO:0000259" key="9">
    <source>
        <dbReference type="Pfam" id="PF24817"/>
    </source>
</evidence>
<evidence type="ECO:0000256" key="5">
    <source>
        <dbReference type="PROSITE-ProRule" id="PRU00221"/>
    </source>
</evidence>
<dbReference type="Pfam" id="PF20946">
    <property type="entry name" value="Ctf4_C"/>
    <property type="match status" value="1"/>
</dbReference>
<evidence type="ECO:0000256" key="6">
    <source>
        <dbReference type="SAM" id="MobiDB-lite"/>
    </source>
</evidence>
<feature type="region of interest" description="Disordered" evidence="6">
    <location>
        <begin position="1182"/>
        <end position="1247"/>
    </location>
</feature>
<name>A0A066VVI5_TILAU</name>
<dbReference type="PROSITE" id="PS00678">
    <property type="entry name" value="WD_REPEATS_1"/>
    <property type="match status" value="1"/>
</dbReference>
<dbReference type="InterPro" id="IPR019775">
    <property type="entry name" value="WD40_repeat_CS"/>
</dbReference>
<dbReference type="InterPro" id="IPR036322">
    <property type="entry name" value="WD40_repeat_dom_sf"/>
</dbReference>
<evidence type="ECO:0000313" key="11">
    <source>
        <dbReference type="Proteomes" id="UP000027361"/>
    </source>
</evidence>
<dbReference type="GeneID" id="25266499"/>
<dbReference type="GO" id="GO:0003682">
    <property type="term" value="F:chromatin binding"/>
    <property type="evidence" value="ECO:0007669"/>
    <property type="project" value="TreeGrafter"/>
</dbReference>
<gene>
    <name evidence="10" type="ORF">K437DRAFT_274137</name>
</gene>
<comment type="caution">
    <text evidence="10">The sequence shown here is derived from an EMBL/GenBank/DDBJ whole genome shotgun (WGS) entry which is preliminary data.</text>
</comment>
<proteinExistence type="predicted"/>
<dbReference type="OrthoDB" id="427368at2759"/>
<dbReference type="InterPro" id="IPR001680">
    <property type="entry name" value="WD40_rpt"/>
</dbReference>
<evidence type="ECO:0000256" key="3">
    <source>
        <dbReference type="ARBA" id="ARBA00022737"/>
    </source>
</evidence>
<feature type="domain" description="WDHD1/CFT4 helical bundle" evidence="8">
    <location>
        <begin position="776"/>
        <end position="869"/>
    </location>
</feature>
<dbReference type="SMART" id="SM00320">
    <property type="entry name" value="WD40"/>
    <property type="match status" value="3"/>
</dbReference>
<dbReference type="Pfam" id="PF24817">
    <property type="entry name" value="WD40_WDHD1_1st"/>
    <property type="match status" value="1"/>
</dbReference>
<dbReference type="InterPro" id="IPR015943">
    <property type="entry name" value="WD40/YVTN_repeat-like_dom_sf"/>
</dbReference>
<feature type="region of interest" description="Disordered" evidence="6">
    <location>
        <begin position="1034"/>
        <end position="1061"/>
    </location>
</feature>
<feature type="compositionally biased region" description="Polar residues" evidence="6">
    <location>
        <begin position="1034"/>
        <end position="1043"/>
    </location>
</feature>
<dbReference type="InterPro" id="IPR057646">
    <property type="entry name" value="WD40_WDHD1_1st"/>
</dbReference>
<dbReference type="PROSITE" id="PS50082">
    <property type="entry name" value="WD_REPEATS_2"/>
    <property type="match status" value="1"/>
</dbReference>
<feature type="domain" description="WDHD1/CFT4 second beta-propeller" evidence="7">
    <location>
        <begin position="459"/>
        <end position="767"/>
    </location>
</feature>
<dbReference type="GO" id="GO:0006261">
    <property type="term" value="P:DNA-templated DNA replication"/>
    <property type="evidence" value="ECO:0007669"/>
    <property type="project" value="TreeGrafter"/>
</dbReference>
<dbReference type="GO" id="GO:0000278">
    <property type="term" value="P:mitotic cell cycle"/>
    <property type="evidence" value="ECO:0007669"/>
    <property type="project" value="TreeGrafter"/>
</dbReference>